<dbReference type="PaxDb" id="195103-CPF_0952"/>
<name>A0A0H2YRN1_CLOP1</name>
<evidence type="ECO:0000259" key="2">
    <source>
        <dbReference type="Pfam" id="PF15542"/>
    </source>
</evidence>
<proteinExistence type="predicted"/>
<reference evidence="3 4" key="1">
    <citation type="journal article" date="2006" name="Genome Res.">
        <title>Skewed genomic variability in strains of the toxigenic bacterial pathogen, Clostridium perfringens.</title>
        <authorList>
            <person name="Myers G.S."/>
            <person name="Rasko D.A."/>
            <person name="Cheung J.K."/>
            <person name="Ravel J."/>
            <person name="Seshadri R."/>
            <person name="Deboy R.T."/>
            <person name="Ren Q."/>
            <person name="Varga J."/>
            <person name="Awad M.M."/>
            <person name="Brinkac L.M."/>
            <person name="Daugherty S.C."/>
            <person name="Haft D.H."/>
            <person name="Dodson R.J."/>
            <person name="Madupu R."/>
            <person name="Nelson W.C."/>
            <person name="Rosovitz M.J."/>
            <person name="Sullivan S.A."/>
            <person name="Khouri H."/>
            <person name="Dimitrov G.I."/>
            <person name="Watkins K.L."/>
            <person name="Mulligan S."/>
            <person name="Benton J."/>
            <person name="Radune D."/>
            <person name="Fisher D.J."/>
            <person name="Atkins H.S."/>
            <person name="Hiscox T."/>
            <person name="Jost B.H."/>
            <person name="Billington S.J."/>
            <person name="Songer J.G."/>
            <person name="McClane B.A."/>
            <person name="Titball R.W."/>
            <person name="Rood J.I."/>
            <person name="Melville S.B."/>
            <person name="Paulsen I.T."/>
        </authorList>
    </citation>
    <scope>NUCLEOTIDE SEQUENCE [LARGE SCALE GENOMIC DNA]</scope>
    <source>
        <strain evidence="4">ATCC 13124 / DSM 756 / JCM 1290 / NCIMB 6125 / NCTC 8237 / S 107 / Type A</strain>
    </source>
</reference>
<protein>
    <submittedName>
        <fullName evidence="3">Phage minor capsid protein</fullName>
    </submittedName>
</protein>
<dbReference type="Pfam" id="PF06152">
    <property type="entry name" value="Phage_min_cap2"/>
    <property type="match status" value="1"/>
</dbReference>
<gene>
    <name evidence="3" type="ordered locus">CPF_0952</name>
</gene>
<feature type="domain" description="Bacterial toxin 50" evidence="2">
    <location>
        <begin position="452"/>
        <end position="544"/>
    </location>
</feature>
<dbReference type="InterPro" id="IPR029100">
    <property type="entry name" value="Ntox50"/>
</dbReference>
<dbReference type="EMBL" id="CP000246">
    <property type="protein sequence ID" value="ABG83672.1"/>
    <property type="molecule type" value="Genomic_DNA"/>
</dbReference>
<feature type="coiled-coil region" evidence="1">
    <location>
        <begin position="379"/>
        <end position="438"/>
    </location>
</feature>
<evidence type="ECO:0000256" key="1">
    <source>
        <dbReference type="SAM" id="Coils"/>
    </source>
</evidence>
<sequence>MDKRDKDIQLLADILRGITENKIKENAKKERDKSYDIRNIFEQMELDLISSMHRAFYFHQAEQSKEGFQWEQWQRTKLREIEKYRKRNKKLVEEYNKPIQEAINREIQGDFTKGQENAEKLIDEVKIKFPENIKEPQTVREYIAKELGKKTNPQVEENFFGINEKKLNALQETVTNDLKKAQMSVLRKMDDVYRQIIFKTHVYLQSGTKTINQAIDMATKDFLEKGINSITYKNGKQVNITSYAEMCLRTASQRATFLGEGKKRDEYGIHLVVVTAHANTCKMCEPWQGKVLIDDIFSHGTKEDGDYPLLSEAVGKGFLHPNCRHTLATYFPGVTRLPVVPNGEDAIKLYEVEQKQRYYERQLRKWKRFKAGTCDEENKEIASKKVKELEKALKDHLESNKELRRNNYREKAREGLNIKDANIEAEVLKQKFQNAKIKEIRDFIKNNQPLKIEVGKQGKHILGHNNYIEGRSYLTISLEEAQELINKYAGTGALDMDSKGNWRKKEIIKTDKKIGVNVSMLDGSENKTNNFKIHYSKKGTHIVPN</sequence>
<dbReference type="RefSeq" id="WP_011590468.1">
    <property type="nucleotide sequence ID" value="NC_008261.1"/>
</dbReference>
<dbReference type="Proteomes" id="UP000001823">
    <property type="component" value="Chromosome"/>
</dbReference>
<keyword evidence="1" id="KW-0175">Coiled coil</keyword>
<dbReference type="eggNOG" id="COG2369">
    <property type="taxonomic scope" value="Bacteria"/>
</dbReference>
<organism evidence="3 4">
    <name type="scientific">Clostridium perfringens (strain ATCC 13124 / DSM 756 / JCM 1290 / NCIMB 6125 / NCTC 8237 / Type A)</name>
    <dbReference type="NCBI Taxonomy" id="195103"/>
    <lineage>
        <taxon>Bacteria</taxon>
        <taxon>Bacillati</taxon>
        <taxon>Bacillota</taxon>
        <taxon>Clostridia</taxon>
        <taxon>Eubacteriales</taxon>
        <taxon>Clostridiaceae</taxon>
        <taxon>Clostridium</taxon>
    </lineage>
</organism>
<dbReference type="Pfam" id="PF15542">
    <property type="entry name" value="Ntox50"/>
    <property type="match status" value="1"/>
</dbReference>
<dbReference type="GO" id="GO:0005198">
    <property type="term" value="F:structural molecule activity"/>
    <property type="evidence" value="ECO:0007669"/>
    <property type="project" value="InterPro"/>
</dbReference>
<evidence type="ECO:0000313" key="4">
    <source>
        <dbReference type="Proteomes" id="UP000001823"/>
    </source>
</evidence>
<evidence type="ECO:0000313" key="3">
    <source>
        <dbReference type="EMBL" id="ABG83672.1"/>
    </source>
</evidence>
<dbReference type="STRING" id="195103.CPF_0952"/>
<keyword evidence="4" id="KW-1185">Reference proteome</keyword>
<dbReference type="InterPro" id="IPR009319">
    <property type="entry name" value="Phage_A118_VSP1"/>
</dbReference>
<dbReference type="KEGG" id="cpf:CPF_0952"/>
<accession>A0A0H2YRN1</accession>
<dbReference type="HOGENOM" id="CLU_025929_2_0_9"/>
<dbReference type="AlphaFoldDB" id="A0A0H2YRN1"/>